<gene>
    <name evidence="1" type="ORF">E3T49_01875</name>
</gene>
<dbReference type="AlphaFoldDB" id="A0A4Y8JYB2"/>
<dbReference type="RefSeq" id="WP_134422953.1">
    <property type="nucleotide sequence ID" value="NZ_SOHA01000005.1"/>
</dbReference>
<evidence type="ECO:0000313" key="1">
    <source>
        <dbReference type="EMBL" id="TFD33066.1"/>
    </source>
</evidence>
<dbReference type="OrthoDB" id="5117049at2"/>
<dbReference type="EMBL" id="SOHA01000005">
    <property type="protein sequence ID" value="TFD33066.1"/>
    <property type="molecule type" value="Genomic_DNA"/>
</dbReference>
<reference evidence="1 2" key="1">
    <citation type="submission" date="2019-03" db="EMBL/GenBank/DDBJ databases">
        <title>Genomics of glacier-inhabiting Cryobacterium strains.</title>
        <authorList>
            <person name="Liu Q."/>
            <person name="Xin Y.-H."/>
        </authorList>
    </citation>
    <scope>NUCLEOTIDE SEQUENCE [LARGE SCALE GENOMIC DNA]</scope>
    <source>
        <strain evidence="1 2">TMT1-51</strain>
    </source>
</reference>
<comment type="caution">
    <text evidence="1">The sequence shown here is derived from an EMBL/GenBank/DDBJ whole genome shotgun (WGS) entry which is preliminary data.</text>
</comment>
<dbReference type="Proteomes" id="UP000297472">
    <property type="component" value="Unassembled WGS sequence"/>
</dbReference>
<proteinExistence type="predicted"/>
<organism evidence="1 2">
    <name type="scientific">Cryobacterium cryoconiti</name>
    <dbReference type="NCBI Taxonomy" id="1259239"/>
    <lineage>
        <taxon>Bacteria</taxon>
        <taxon>Bacillati</taxon>
        <taxon>Actinomycetota</taxon>
        <taxon>Actinomycetes</taxon>
        <taxon>Micrococcales</taxon>
        <taxon>Microbacteriaceae</taxon>
        <taxon>Cryobacterium</taxon>
    </lineage>
</organism>
<name>A0A4Y8JYB2_9MICO</name>
<sequence length="115" mass="12271">MPRQVVQIGEGTNARRAWLEVLDQLESSLGSGARDAVLAAPGERFSTGVQWRAPDHLGQLPADLEKRARSLIAGQIALIATIEDARRSAGLHLAAVHTIISAQHTDQAVYLDVAG</sequence>
<keyword evidence="2" id="KW-1185">Reference proteome</keyword>
<protein>
    <submittedName>
        <fullName evidence="1">Uncharacterized protein</fullName>
    </submittedName>
</protein>
<evidence type="ECO:0000313" key="2">
    <source>
        <dbReference type="Proteomes" id="UP000297472"/>
    </source>
</evidence>
<accession>A0A4Y8JYB2</accession>